<accession>A0A975DHE2</accession>
<dbReference type="Proteomes" id="UP000664904">
    <property type="component" value="Chromosome"/>
</dbReference>
<feature type="signal peptide" evidence="1">
    <location>
        <begin position="1"/>
        <end position="18"/>
    </location>
</feature>
<evidence type="ECO:0000256" key="1">
    <source>
        <dbReference type="SAM" id="SignalP"/>
    </source>
</evidence>
<proteinExistence type="predicted"/>
<dbReference type="EMBL" id="CP072133">
    <property type="protein sequence ID" value="QTH71240.1"/>
    <property type="molecule type" value="Genomic_DNA"/>
</dbReference>
<feature type="chain" id="PRO_5037055722" evidence="1">
    <location>
        <begin position="19"/>
        <end position="150"/>
    </location>
</feature>
<sequence>MKRFLGLILVMLCTSVSANDSLQSTVDAYFSTYAKRTDFETFMAFYAEEATLKDVVYGYVAKNKAQIASFFDWSSGQFSTLDSQPTLTITQQMINQHSVVTKGTFNVFSFNGKTMGPWEFVIWQEFNASGKIVLQEDWINYTPKKIMVGE</sequence>
<dbReference type="InterPro" id="IPR032710">
    <property type="entry name" value="NTF2-like_dom_sf"/>
</dbReference>
<organism evidence="2 3">
    <name type="scientific">Pseudoalteromonas xiamenensis</name>
    <dbReference type="NCBI Taxonomy" id="882626"/>
    <lineage>
        <taxon>Bacteria</taxon>
        <taxon>Pseudomonadati</taxon>
        <taxon>Pseudomonadota</taxon>
        <taxon>Gammaproteobacteria</taxon>
        <taxon>Alteromonadales</taxon>
        <taxon>Pseudoalteromonadaceae</taxon>
        <taxon>Pseudoalteromonas</taxon>
    </lineage>
</organism>
<dbReference type="Gene3D" id="3.10.450.50">
    <property type="match status" value="1"/>
</dbReference>
<keyword evidence="1" id="KW-0732">Signal</keyword>
<protein>
    <submittedName>
        <fullName evidence="2">Nuclear transport factor 2 family protein</fullName>
    </submittedName>
</protein>
<dbReference type="RefSeq" id="WP_208842881.1">
    <property type="nucleotide sequence ID" value="NZ_CP072133.1"/>
</dbReference>
<name>A0A975DHE2_9GAMM</name>
<keyword evidence="3" id="KW-1185">Reference proteome</keyword>
<dbReference type="SUPFAM" id="SSF54427">
    <property type="entry name" value="NTF2-like"/>
    <property type="match status" value="1"/>
</dbReference>
<reference evidence="2" key="1">
    <citation type="submission" date="2021-03" db="EMBL/GenBank/DDBJ databases">
        <title>Complete Genome of Pseudoalteromonas xiamenensis STKMTI.2, a new potential marine bacterium producing anti-Vibrio compounds.</title>
        <authorList>
            <person name="Handayani D.P."/>
            <person name="Isnansetyo A."/>
            <person name="Istiqomah I."/>
            <person name="Jumina J."/>
        </authorList>
    </citation>
    <scope>NUCLEOTIDE SEQUENCE</scope>
    <source>
        <strain evidence="2">STKMTI.2</strain>
    </source>
</reference>
<evidence type="ECO:0000313" key="2">
    <source>
        <dbReference type="EMBL" id="QTH71240.1"/>
    </source>
</evidence>
<dbReference type="KEGG" id="pxi:J5O05_15830"/>
<gene>
    <name evidence="2" type="ORF">J5O05_15830</name>
</gene>
<dbReference type="AlphaFoldDB" id="A0A975DHE2"/>
<evidence type="ECO:0000313" key="3">
    <source>
        <dbReference type="Proteomes" id="UP000664904"/>
    </source>
</evidence>